<dbReference type="EMBL" id="LT607751">
    <property type="protein sequence ID" value="SCG51239.1"/>
    <property type="molecule type" value="Genomic_DNA"/>
</dbReference>
<name>A0A1C5HZ30_9ACTN</name>
<reference evidence="3 4" key="1">
    <citation type="submission" date="2016-06" db="EMBL/GenBank/DDBJ databases">
        <authorList>
            <person name="Kjaerup R.B."/>
            <person name="Dalgaard T.S."/>
            <person name="Juul-Madsen H.R."/>
        </authorList>
    </citation>
    <scope>NUCLEOTIDE SEQUENCE [LARGE SCALE GENOMIC DNA]</scope>
    <source>
        <strain evidence="3 4">DSM 45097</strain>
    </source>
</reference>
<organism evidence="3 4">
    <name type="scientific">Micromonospora siamensis</name>
    <dbReference type="NCBI Taxonomy" id="299152"/>
    <lineage>
        <taxon>Bacteria</taxon>
        <taxon>Bacillati</taxon>
        <taxon>Actinomycetota</taxon>
        <taxon>Actinomycetes</taxon>
        <taxon>Micromonosporales</taxon>
        <taxon>Micromonosporaceae</taxon>
        <taxon>Micromonospora</taxon>
    </lineage>
</organism>
<evidence type="ECO:0000313" key="4">
    <source>
        <dbReference type="Proteomes" id="UP000198210"/>
    </source>
</evidence>
<accession>A0A1C5HZ30</accession>
<feature type="region of interest" description="Disordered" evidence="1">
    <location>
        <begin position="818"/>
        <end position="843"/>
    </location>
</feature>
<evidence type="ECO:0000256" key="1">
    <source>
        <dbReference type="SAM" id="MobiDB-lite"/>
    </source>
</evidence>
<sequence>MSESTRPRWRGETVTTSIVTSLLVASAGIVALPAPSAAAPVAPAARTATGPLTVDQAMTEAKRTGKPVEATAAGTSTSALTAQPDGTVELTQSAVPTRTRVDGRWKTLDPTLVRRSDGTVTAMVTSNPIRLSAGGTGPLAQMTSGDRALSVSVPLALPAPVLSGQTATYPEVLPGVDLTVRVTPEGGFSHVFVVKNRTAAANPKLAALDLTTRAEGVTLTADAAGNITGRDRTGQPAITAAAPRMWDSGATTAPAARGALSTTVAPGRAARSAPIGVRLTTGNLRLTPDRKLLTDPATTYPVYIDPTFTWSSSGQKMSGWATISYQNQSTNYWKNTPDPIGRMQVGNAGSQRSNTLINFAVPYGTLAGAEIYDAIFKITNTRSWSCTAKTVNIYGPSTNLSSTNATWNYWEGVSKGTAISSKSFAYGYSGCDAAAVSFDVTNQIKTDVTNQRGTRTLWMVAANEATDTQSWKEFLETSPTLTIRYNHKPDKPAGLTTSPRTACAGGSTVGDGAVSLYAPVSDRNGGTLGVRFKLWKSDDTTQTAIASSDPNLLTVSSGSTAALVVPVDKLRAAASGTLTGFSWMVQSTDFRTPSDWSDVCTFKFDPTRPGAPGIPQVADGTTTIGQAFTIAVSPPTNGSVSGYVYQLNAGPPVDVTADATGNATISVTPTRFTNTLSVTALSPAGNVGDAASATFNSAPAATAADGDLTGDEAPDLLTVGGANGLPAGLWLGAGGTEGTTLPGTNIGLRGNGTDQNLPSDFTGAQAVTGHFTGTGLQDVLVYYPGGTNPGGGAILRANGDGSVIQAQRNENHASLTSDLLLDSDGNRPRQLVNAGDSRGANAGNPNAIPDLIGISGDATHGYHLNYHQNVFAPALYINPTALTTTTPTGGMDWDNWTITTAQLGGGTAMFLWNATTGALHLWTGLVANPDANQLTYAAAYNLGLWNVGKQLTLRAADIDTDGTPDLWAVGAGGVVTPYLVSNLANGTGTISARPAQTLITSDHTWQLNDGTSGAVGTAKDTVGTLHATGNAGAAWSTGDTFDPDVVFDGTSGAVATPSSAINTNADFTVAAWIKPTAFGGTVLSQDGVNTAGFRLWTDGTDKSWRFAMPRTDVAAPTWDVAVSAPGTARLGVWTHVMVSFAKTSGRMTIHVSGVNAGRAGHTTGWSAAGPFRMGNQKTGTGAYGGWFSGELAFVQSWNKVWPIDADTAASGDPAVLKGQSGVLVTYRRGADGWIWGTEQTTAGGAFGPWIRIGNRGGFVGSPAARKGGNGTIVVYARGIDNQMYGAGQPSVGAPFGDWKAIGAGQPAAGFASDPSVVLTPTGILVLYARAADGWVWGANQTSVGGPFGNWVRMGLSGGVASKPYAMLAANGTIVIYARGTDNLIRGIGQPSAGAAFNAWKTMGLQAPTGGFVGDPTGVLDPNNHLVLYARGADGKLWTTAQSTVGGSFGNWAVVGAGQPTFAGDPAPLLAGNGTTVLYGRGADGLVWGAGQSTVGGTFGTWKVMGTNPPAGGFASNPAPGLNSNNTITLLVRSADNQTCSVGQSTVGGALGSWIVAP</sequence>
<keyword evidence="3" id="KW-0430">Lectin</keyword>
<gene>
    <name evidence="3" type="ORF">GA0074704_2612</name>
</gene>
<dbReference type="Pfam" id="PF26607">
    <property type="entry name" value="DUF8189"/>
    <property type="match status" value="1"/>
</dbReference>
<dbReference type="InterPro" id="IPR013320">
    <property type="entry name" value="ConA-like_dom_sf"/>
</dbReference>
<dbReference type="SUPFAM" id="SSF89372">
    <property type="entry name" value="Fucose-specific lectin"/>
    <property type="match status" value="1"/>
</dbReference>
<evidence type="ECO:0000313" key="3">
    <source>
        <dbReference type="EMBL" id="SCG51239.1"/>
    </source>
</evidence>
<dbReference type="SUPFAM" id="SSF49899">
    <property type="entry name" value="Concanavalin A-like lectins/glucanases"/>
    <property type="match status" value="1"/>
</dbReference>
<keyword evidence="4" id="KW-1185">Reference proteome</keyword>
<feature type="domain" description="PLL-like beta propeller" evidence="2">
    <location>
        <begin position="1206"/>
        <end position="1505"/>
    </location>
</feature>
<dbReference type="Gene3D" id="2.60.120.200">
    <property type="match status" value="1"/>
</dbReference>
<dbReference type="Proteomes" id="UP000198210">
    <property type="component" value="Chromosome I"/>
</dbReference>
<dbReference type="InterPro" id="IPR058502">
    <property type="entry name" value="PLL-like_beta-prop"/>
</dbReference>
<protein>
    <submittedName>
        <fullName evidence="3">Concanavalin A-like lectin/glucanases superfamily protein</fullName>
    </submittedName>
</protein>
<proteinExistence type="predicted"/>
<evidence type="ECO:0000259" key="2">
    <source>
        <dbReference type="Pfam" id="PF26607"/>
    </source>
</evidence>
<dbReference type="GO" id="GO:0030246">
    <property type="term" value="F:carbohydrate binding"/>
    <property type="evidence" value="ECO:0007669"/>
    <property type="project" value="UniProtKB-KW"/>
</dbReference>
<dbReference type="Pfam" id="PF13385">
    <property type="entry name" value="Laminin_G_3"/>
    <property type="match status" value="1"/>
</dbReference>